<reference evidence="2" key="1">
    <citation type="submission" date="2021-01" db="EMBL/GenBank/DDBJ databases">
        <authorList>
            <person name="Corre E."/>
            <person name="Pelletier E."/>
            <person name="Niang G."/>
            <person name="Scheremetjew M."/>
            <person name="Finn R."/>
            <person name="Kale V."/>
            <person name="Holt S."/>
            <person name="Cochrane G."/>
            <person name="Meng A."/>
            <person name="Brown T."/>
            <person name="Cohen L."/>
        </authorList>
    </citation>
    <scope>NUCLEOTIDE SEQUENCE</scope>
    <source>
        <strain evidence="2">GSBS06</strain>
    </source>
</reference>
<dbReference type="GO" id="GO:0005634">
    <property type="term" value="C:nucleus"/>
    <property type="evidence" value="ECO:0007669"/>
    <property type="project" value="InterPro"/>
</dbReference>
<dbReference type="GO" id="GO:0003676">
    <property type="term" value="F:nucleic acid binding"/>
    <property type="evidence" value="ECO:0007669"/>
    <property type="project" value="InterPro"/>
</dbReference>
<gene>
    <name evidence="2" type="ORF">ASTO00021_LOCUS525</name>
    <name evidence="3" type="ORF">ASTO00021_LOCUS527</name>
</gene>
<evidence type="ECO:0000313" key="2">
    <source>
        <dbReference type="EMBL" id="CAE0430217.1"/>
    </source>
</evidence>
<proteinExistence type="predicted"/>
<dbReference type="EMBL" id="HBIN01001017">
    <property type="protein sequence ID" value="CAE0430217.1"/>
    <property type="molecule type" value="Transcribed_RNA"/>
</dbReference>
<evidence type="ECO:0000313" key="3">
    <source>
        <dbReference type="EMBL" id="CAE0430219.1"/>
    </source>
</evidence>
<dbReference type="AlphaFoldDB" id="A0A6S7ZBZ4"/>
<dbReference type="InterPro" id="IPR004871">
    <property type="entry name" value="RSE1/DDB1/CPSF1_C"/>
</dbReference>
<evidence type="ECO:0000259" key="1">
    <source>
        <dbReference type="Pfam" id="PF03178"/>
    </source>
</evidence>
<dbReference type="EMBL" id="HBIN01001019">
    <property type="protein sequence ID" value="CAE0430219.1"/>
    <property type="molecule type" value="Transcribed_RNA"/>
</dbReference>
<accession>A0A6S7ZBZ4</accession>
<sequence length="154" mass="17189">MPLRTHRLWDQGALDGAPNKFEQIAQFYVGETITSLQKTALVPGRAEVLVYSTVMGSIGVLVPFVSTDDADFFNHLEMHLRSTITDMIGRDHLSFRSAFIPVKDVVDGDLCANFSKLTASSQLKIAEELDRSSSETAKKNRTTLYRFDIGFIKT</sequence>
<dbReference type="Pfam" id="PF03178">
    <property type="entry name" value="CPSF_A"/>
    <property type="match status" value="1"/>
</dbReference>
<dbReference type="Gene3D" id="2.130.10.10">
    <property type="entry name" value="YVTN repeat-like/Quinoprotein amine dehydrogenase"/>
    <property type="match status" value="1"/>
</dbReference>
<name>A0A6S7ZBZ4_9STRA</name>
<dbReference type="PANTHER" id="PTHR10644">
    <property type="entry name" value="DNA REPAIR/RNA PROCESSING CPSF FAMILY"/>
    <property type="match status" value="1"/>
</dbReference>
<feature type="domain" description="RSE1/DDB1/CPSF1 C-terminal" evidence="1">
    <location>
        <begin position="14"/>
        <end position="115"/>
    </location>
</feature>
<protein>
    <recommendedName>
        <fullName evidence="1">RSE1/DDB1/CPSF1 C-terminal domain-containing protein</fullName>
    </recommendedName>
</protein>
<dbReference type="InterPro" id="IPR050358">
    <property type="entry name" value="RSE1/DDB1/CFT1"/>
</dbReference>
<organism evidence="2">
    <name type="scientific">Aplanochytrium stocchinoi</name>
    <dbReference type="NCBI Taxonomy" id="215587"/>
    <lineage>
        <taxon>Eukaryota</taxon>
        <taxon>Sar</taxon>
        <taxon>Stramenopiles</taxon>
        <taxon>Bigyra</taxon>
        <taxon>Labyrinthulomycetes</taxon>
        <taxon>Thraustochytrida</taxon>
        <taxon>Thraustochytriidae</taxon>
        <taxon>Aplanochytrium</taxon>
    </lineage>
</organism>
<dbReference type="InterPro" id="IPR015943">
    <property type="entry name" value="WD40/YVTN_repeat-like_dom_sf"/>
</dbReference>
<dbReference type="Gene3D" id="1.10.150.910">
    <property type="match status" value="1"/>
</dbReference>